<proteinExistence type="predicted"/>
<keyword evidence="3" id="KW-1185">Reference proteome</keyword>
<name>W4LAG5_ENTF1</name>
<evidence type="ECO:0000259" key="1">
    <source>
        <dbReference type="Pfam" id="PF14330"/>
    </source>
</evidence>
<dbReference type="PATRIC" id="fig|1429438.4.peg.6220"/>
<dbReference type="Pfam" id="PF14330">
    <property type="entry name" value="DUF4387"/>
    <property type="match status" value="1"/>
</dbReference>
<dbReference type="Proteomes" id="UP000019141">
    <property type="component" value="Unassembled WGS sequence"/>
</dbReference>
<feature type="domain" description="DUF4387" evidence="1">
    <location>
        <begin position="4"/>
        <end position="100"/>
    </location>
</feature>
<accession>W4LAG5</accession>
<organism evidence="2 3">
    <name type="scientific">Entotheonella factor</name>
    <dbReference type="NCBI Taxonomy" id="1429438"/>
    <lineage>
        <taxon>Bacteria</taxon>
        <taxon>Pseudomonadati</taxon>
        <taxon>Nitrospinota/Tectimicrobiota group</taxon>
        <taxon>Candidatus Tectimicrobiota</taxon>
        <taxon>Candidatus Entotheonellia</taxon>
        <taxon>Candidatus Entotheonellales</taxon>
        <taxon>Candidatus Entotheonellaceae</taxon>
        <taxon>Candidatus Entotheonella</taxon>
    </lineage>
</organism>
<reference evidence="2 3" key="1">
    <citation type="journal article" date="2014" name="Nature">
        <title>An environmental bacterial taxon with a large and distinct metabolic repertoire.</title>
        <authorList>
            <person name="Wilson M.C."/>
            <person name="Mori T."/>
            <person name="Ruckert C."/>
            <person name="Uria A.R."/>
            <person name="Helf M.J."/>
            <person name="Takada K."/>
            <person name="Gernert C."/>
            <person name="Steffens U.A."/>
            <person name="Heycke N."/>
            <person name="Schmitt S."/>
            <person name="Rinke C."/>
            <person name="Helfrich E.J."/>
            <person name="Brachmann A.O."/>
            <person name="Gurgui C."/>
            <person name="Wakimoto T."/>
            <person name="Kracht M."/>
            <person name="Crusemann M."/>
            <person name="Hentschel U."/>
            <person name="Abe I."/>
            <person name="Matsunaga S."/>
            <person name="Kalinowski J."/>
            <person name="Takeyama H."/>
            <person name="Piel J."/>
        </authorList>
    </citation>
    <scope>NUCLEOTIDE SEQUENCE [LARGE SCALE GENOMIC DNA]</scope>
    <source>
        <strain evidence="3">TSY1</strain>
    </source>
</reference>
<sequence length="103" mass="11465">MATLHELAKTIRSKNAGVDHITFDIIFDDQQVFERVVASGVITREAMAALFGIALERISHFYIVEPANAIKFSIRRERPAGGPGERDVFGCQQYGPLFDLEIA</sequence>
<dbReference type="InterPro" id="IPR025496">
    <property type="entry name" value="DUF4387"/>
</dbReference>
<dbReference type="AlphaFoldDB" id="W4LAG5"/>
<protein>
    <recommendedName>
        <fullName evidence="1">DUF4387 domain-containing protein</fullName>
    </recommendedName>
</protein>
<gene>
    <name evidence="2" type="ORF">ETSY1_32815</name>
</gene>
<dbReference type="EMBL" id="AZHW01000986">
    <property type="protein sequence ID" value="ETW94909.1"/>
    <property type="molecule type" value="Genomic_DNA"/>
</dbReference>
<comment type="caution">
    <text evidence="2">The sequence shown here is derived from an EMBL/GenBank/DDBJ whole genome shotgun (WGS) entry which is preliminary data.</text>
</comment>
<evidence type="ECO:0000313" key="2">
    <source>
        <dbReference type="EMBL" id="ETW94909.1"/>
    </source>
</evidence>
<evidence type="ECO:0000313" key="3">
    <source>
        <dbReference type="Proteomes" id="UP000019141"/>
    </source>
</evidence>
<dbReference type="HOGENOM" id="CLU_153284_0_0_7"/>